<proteinExistence type="predicted"/>
<organism evidence="2 3">
    <name type="scientific">Sphingopyxis soli</name>
    <dbReference type="NCBI Taxonomy" id="592051"/>
    <lineage>
        <taxon>Bacteria</taxon>
        <taxon>Pseudomonadati</taxon>
        <taxon>Pseudomonadota</taxon>
        <taxon>Alphaproteobacteria</taxon>
        <taxon>Sphingomonadales</taxon>
        <taxon>Sphingomonadaceae</taxon>
        <taxon>Sphingopyxis</taxon>
    </lineage>
</organism>
<dbReference type="Pfam" id="PF08450">
    <property type="entry name" value="SGL"/>
    <property type="match status" value="1"/>
</dbReference>
<evidence type="ECO:0000259" key="1">
    <source>
        <dbReference type="Pfam" id="PF08450"/>
    </source>
</evidence>
<dbReference type="InterPro" id="IPR005511">
    <property type="entry name" value="SMP-30"/>
</dbReference>
<sequence>MDDFQCVANGLAFPEGPVVLPDGSLLVVEIRGQCLTRIAPDGDRRIVAALPGGPNGAAVGPDGAIYICNNGGFAFGDVELYAINIPVGPAPDYAGGSIQRVDPETGEVRTLYTAAGGVPLRGPNDLVFDRHGGFWFTDHGKSGHRERDRVGVFYAAADGSFIREVIFPLENPNGIGLSPDGCTLYVAETYTCQLWAFDISGPGEIVPYPNLFGHGGRFLHRPAGFRYFDSLAVEADGNICVATIGEPGISVVSPAGEFVEFVPTPDVFTTNICFGGPDMRTAYITLSGTGRVVSTRWPRPGLRLNNV</sequence>
<dbReference type="EMBL" id="BAAAFE010000007">
    <property type="protein sequence ID" value="GAA0863793.1"/>
    <property type="molecule type" value="Genomic_DNA"/>
</dbReference>
<dbReference type="PANTHER" id="PTHR47572:SF5">
    <property type="entry name" value="BLR2277 PROTEIN"/>
    <property type="match status" value="1"/>
</dbReference>
<dbReference type="SUPFAM" id="SSF63829">
    <property type="entry name" value="Calcium-dependent phosphotriesterase"/>
    <property type="match status" value="1"/>
</dbReference>
<reference evidence="2 3" key="1">
    <citation type="journal article" date="2019" name="Int. J. Syst. Evol. Microbiol.">
        <title>The Global Catalogue of Microorganisms (GCM) 10K type strain sequencing project: providing services to taxonomists for standard genome sequencing and annotation.</title>
        <authorList>
            <consortium name="The Broad Institute Genomics Platform"/>
            <consortium name="The Broad Institute Genome Sequencing Center for Infectious Disease"/>
            <person name="Wu L."/>
            <person name="Ma J."/>
        </authorList>
    </citation>
    <scope>NUCLEOTIDE SEQUENCE [LARGE SCALE GENOMIC DNA]</scope>
    <source>
        <strain evidence="2 3">JCM 15910</strain>
    </source>
</reference>
<evidence type="ECO:0000313" key="2">
    <source>
        <dbReference type="EMBL" id="GAA0863793.1"/>
    </source>
</evidence>
<name>A0ABN1M3I9_9SPHN</name>
<feature type="domain" description="SMP-30/Gluconolactonase/LRE-like region" evidence="1">
    <location>
        <begin position="13"/>
        <end position="286"/>
    </location>
</feature>
<gene>
    <name evidence="2" type="ORF">GCM10009115_15680</name>
</gene>
<evidence type="ECO:0000313" key="3">
    <source>
        <dbReference type="Proteomes" id="UP001500738"/>
    </source>
</evidence>
<dbReference type="PRINTS" id="PR01790">
    <property type="entry name" value="SMP30FAMILY"/>
</dbReference>
<dbReference type="InterPro" id="IPR011042">
    <property type="entry name" value="6-blade_b-propeller_TolB-like"/>
</dbReference>
<dbReference type="InterPro" id="IPR051262">
    <property type="entry name" value="SMP-30/CGR1_Lactonase"/>
</dbReference>
<keyword evidence="3" id="KW-1185">Reference proteome</keyword>
<dbReference type="Gene3D" id="2.120.10.30">
    <property type="entry name" value="TolB, C-terminal domain"/>
    <property type="match status" value="1"/>
</dbReference>
<dbReference type="Proteomes" id="UP001500738">
    <property type="component" value="Unassembled WGS sequence"/>
</dbReference>
<accession>A0ABN1M3I9</accession>
<protein>
    <submittedName>
        <fullName evidence="2">SMP-30/gluconolactonase/LRE family protein</fullName>
    </submittedName>
</protein>
<dbReference type="InterPro" id="IPR013658">
    <property type="entry name" value="SGL"/>
</dbReference>
<comment type="caution">
    <text evidence="2">The sequence shown here is derived from an EMBL/GenBank/DDBJ whole genome shotgun (WGS) entry which is preliminary data.</text>
</comment>
<dbReference type="RefSeq" id="WP_215353397.1">
    <property type="nucleotide sequence ID" value="NZ_BAAAFE010000007.1"/>
</dbReference>
<dbReference type="PANTHER" id="PTHR47572">
    <property type="entry name" value="LIPOPROTEIN-RELATED"/>
    <property type="match status" value="1"/>
</dbReference>